<dbReference type="InterPro" id="IPR006626">
    <property type="entry name" value="PbH1"/>
</dbReference>
<evidence type="ECO:0000256" key="1">
    <source>
        <dbReference type="ARBA" id="ARBA00008834"/>
    </source>
</evidence>
<proteinExistence type="inferred from homology"/>
<dbReference type="InterPro" id="IPR051801">
    <property type="entry name" value="GH28_Enzymes"/>
</dbReference>
<dbReference type="InterPro" id="IPR000743">
    <property type="entry name" value="Glyco_hydro_28"/>
</dbReference>
<dbReference type="Proteomes" id="UP000256977">
    <property type="component" value="Unassembled WGS sequence"/>
</dbReference>
<dbReference type="PANTHER" id="PTHR31339:SF9">
    <property type="entry name" value="PLASMIN AND FIBRONECTIN-BINDING PROTEIN A"/>
    <property type="match status" value="1"/>
</dbReference>
<keyword evidence="3 4" id="KW-0326">Glycosidase</keyword>
<comment type="caution">
    <text evidence="5">The sequence shown here is derived from an EMBL/GenBank/DDBJ whole genome shotgun (WGS) entry which is preliminary data.</text>
</comment>
<keyword evidence="6" id="KW-1185">Reference proteome</keyword>
<organism evidence="5 6">
    <name type="scientific">Cohnella phaseoli</name>
    <dbReference type="NCBI Taxonomy" id="456490"/>
    <lineage>
        <taxon>Bacteria</taxon>
        <taxon>Bacillati</taxon>
        <taxon>Bacillota</taxon>
        <taxon>Bacilli</taxon>
        <taxon>Bacillales</taxon>
        <taxon>Paenibacillaceae</taxon>
        <taxon>Cohnella</taxon>
    </lineage>
</organism>
<dbReference type="SMART" id="SM00710">
    <property type="entry name" value="PbH1"/>
    <property type="match status" value="6"/>
</dbReference>
<dbReference type="EMBL" id="QRDZ01000050">
    <property type="protein sequence ID" value="RED53213.1"/>
    <property type="molecule type" value="Genomic_DNA"/>
</dbReference>
<evidence type="ECO:0000256" key="3">
    <source>
        <dbReference type="ARBA" id="ARBA00023295"/>
    </source>
</evidence>
<accession>A0A3D9HUM3</accession>
<sequence>MVNDTQAIQSAIDACAEAGGGIVYLPPGRFRIGTVCLRSNLTLQLDPGAVLAASTNKEDYRFVTVYERCVNSTIQTGNLYGKDIANVKITGNGAIEGEDRAFWTRKDSSGDSWNSVPIHYWPKEWRPMGIMLEGCSNVQIHEITILNSSVYSGWLVDCQRIQLRGLQILNDFHGPNTDGFHFSSCRDVHVADCHFVTGDDAIAIDADGIDKAENYTITNCTFNTSVNCFRIFTGLDPWFAVDSYNEVRNISISNCSVSNAAGFLNVTADNGLIEGITATNTNLQMEQEGTPIFLMTNRGTIRNVSVSHLMARSNGACVIVGQPGDSIDNIELSHIQFEVAAKKKEFGLDIPDDIQGYAYHHFVPYNLYFRYAEHIKLHNVSIRWLDSEVGDSWSALKCRHIGRIDIDGFSGKQAGDDPQMPAISFANVGEAWITRSRALPGTKVFVQATGGDTRDIHLSGNDLRHANEAVKVDRNVPLEAIYVWENR</sequence>
<dbReference type="GO" id="GO:0004650">
    <property type="term" value="F:polygalacturonase activity"/>
    <property type="evidence" value="ECO:0007669"/>
    <property type="project" value="InterPro"/>
</dbReference>
<dbReference type="Pfam" id="PF00295">
    <property type="entry name" value="Glyco_hydro_28"/>
    <property type="match status" value="1"/>
</dbReference>
<evidence type="ECO:0000313" key="6">
    <source>
        <dbReference type="Proteomes" id="UP000256977"/>
    </source>
</evidence>
<comment type="similarity">
    <text evidence="1 4">Belongs to the glycosyl hydrolase 28 family.</text>
</comment>
<dbReference type="Gene3D" id="2.160.20.10">
    <property type="entry name" value="Single-stranded right-handed beta-helix, Pectin lyase-like"/>
    <property type="match status" value="1"/>
</dbReference>
<dbReference type="InterPro" id="IPR012334">
    <property type="entry name" value="Pectin_lyas_fold"/>
</dbReference>
<evidence type="ECO:0000313" key="5">
    <source>
        <dbReference type="EMBL" id="RED53213.1"/>
    </source>
</evidence>
<gene>
    <name evidence="5" type="ORF">DFP98_15029</name>
</gene>
<reference evidence="5 6" key="1">
    <citation type="submission" date="2018-07" db="EMBL/GenBank/DDBJ databases">
        <title>Genomic Encyclopedia of Type Strains, Phase III (KMG-III): the genomes of soil and plant-associated and newly described type strains.</title>
        <authorList>
            <person name="Whitman W."/>
        </authorList>
    </citation>
    <scope>NUCLEOTIDE SEQUENCE [LARGE SCALE GENOMIC DNA]</scope>
    <source>
        <strain evidence="5 6">CECT 7287</strain>
    </source>
</reference>
<evidence type="ECO:0000256" key="4">
    <source>
        <dbReference type="RuleBase" id="RU361169"/>
    </source>
</evidence>
<dbReference type="GO" id="GO:0005975">
    <property type="term" value="P:carbohydrate metabolic process"/>
    <property type="evidence" value="ECO:0007669"/>
    <property type="project" value="InterPro"/>
</dbReference>
<evidence type="ECO:0000256" key="2">
    <source>
        <dbReference type="ARBA" id="ARBA00022801"/>
    </source>
</evidence>
<dbReference type="AlphaFoldDB" id="A0A3D9HUM3"/>
<keyword evidence="2 4" id="KW-0378">Hydrolase</keyword>
<dbReference type="InterPro" id="IPR011050">
    <property type="entry name" value="Pectin_lyase_fold/virulence"/>
</dbReference>
<name>A0A3D9HUM3_9BACL</name>
<dbReference type="PANTHER" id="PTHR31339">
    <property type="entry name" value="PECTIN LYASE-RELATED"/>
    <property type="match status" value="1"/>
</dbReference>
<dbReference type="SUPFAM" id="SSF51126">
    <property type="entry name" value="Pectin lyase-like"/>
    <property type="match status" value="1"/>
</dbReference>
<protein>
    <submittedName>
        <fullName evidence="5">Glycosyl hydrolase family 28</fullName>
    </submittedName>
</protein>